<keyword evidence="3" id="KW-1185">Reference proteome</keyword>
<protein>
    <submittedName>
        <fullName evidence="2">Putative RNA methylase family UPF0020</fullName>
    </submittedName>
</protein>
<name>A0A1M7L2T5_9FIRM</name>
<dbReference type="PANTHER" id="PTHR14911:SF13">
    <property type="entry name" value="TRNA (GUANINE(6)-N2)-METHYLTRANSFERASE THUMP3"/>
    <property type="match status" value="1"/>
</dbReference>
<gene>
    <name evidence="2" type="ORF">SAMN02746066_03021</name>
</gene>
<evidence type="ECO:0000259" key="1">
    <source>
        <dbReference type="Pfam" id="PF01170"/>
    </source>
</evidence>
<dbReference type="SUPFAM" id="SSF53335">
    <property type="entry name" value="S-adenosyl-L-methionine-dependent methyltransferases"/>
    <property type="match status" value="1"/>
</dbReference>
<keyword evidence="2" id="KW-0489">Methyltransferase</keyword>
<dbReference type="STRING" id="1120996.SAMN02746066_03021"/>
<dbReference type="RefSeq" id="WP_073289209.1">
    <property type="nucleotide sequence ID" value="NZ_FRCP01000015.1"/>
</dbReference>
<dbReference type="CDD" id="cd02440">
    <property type="entry name" value="AdoMet_MTases"/>
    <property type="match status" value="1"/>
</dbReference>
<dbReference type="InterPro" id="IPR029063">
    <property type="entry name" value="SAM-dependent_MTases_sf"/>
</dbReference>
<dbReference type="AlphaFoldDB" id="A0A1M7L2T5"/>
<dbReference type="GO" id="GO:0016423">
    <property type="term" value="F:tRNA (guanine) methyltransferase activity"/>
    <property type="evidence" value="ECO:0007669"/>
    <property type="project" value="TreeGrafter"/>
</dbReference>
<dbReference type="Pfam" id="PF01170">
    <property type="entry name" value="UPF0020"/>
    <property type="match status" value="1"/>
</dbReference>
<keyword evidence="2" id="KW-0808">Transferase</keyword>
<dbReference type="GO" id="GO:0030488">
    <property type="term" value="P:tRNA methylation"/>
    <property type="evidence" value="ECO:0007669"/>
    <property type="project" value="TreeGrafter"/>
</dbReference>
<dbReference type="Proteomes" id="UP000184038">
    <property type="component" value="Unassembled WGS sequence"/>
</dbReference>
<dbReference type="Gene3D" id="3.40.50.150">
    <property type="entry name" value="Vaccinia Virus protein VP39"/>
    <property type="match status" value="1"/>
</dbReference>
<sequence length="494" mass="57712">MVRDTFDEIVNNVDVRQNLSKLRQEIKEESNKYALLYYLGEKKDIIPALLENEDAKTRKNAALLMGDLALEEYLPYIIKGYQKEEQRFIKSSYLVALRSFDYREYLPFLKECLDNLLGIKLTAENKKHTEEEIRELTALIVSMEGVKKHSFTGFHKLSKVLLLTNRNHIPVTLQQVQMITPTAKEFNAGVMVKTDELDEILPIRTYQEILFALDGVQVCQMNPIQAAKLLCAGNLVEFLTDRHNGNVPFYFRVEVKSKMELSKKSEFAKKFASELERLTKRQLINSTNNYEFEIRFIENKEQNFNVLLKLYTIKDSRFAYRKNVIASSIRPVNAALTVALAKDYMKEDAQVLDPFCGVGTMLIERHKQVKAYSTYGLDIFADAIELARENTQAARQVIHYINRDFFDFKHEYLFDEIITDMPFSNSKNREQEIIDLYQLFFKKAKEHLKEDGVIIMYTHNRELVRKFSKTAGYQVREDYEISRKEGTYVMIVSK</sequence>
<proteinExistence type="predicted"/>
<feature type="domain" description="Ribosomal RNA large subunit methyltransferase K/L-like methyltransferase" evidence="1">
    <location>
        <begin position="327"/>
        <end position="477"/>
    </location>
</feature>
<dbReference type="OrthoDB" id="1637728at2"/>
<accession>A0A1M7L2T5</accession>
<dbReference type="PRINTS" id="PR00507">
    <property type="entry name" value="N12N6MTFRASE"/>
</dbReference>
<dbReference type="PANTHER" id="PTHR14911">
    <property type="entry name" value="THUMP DOMAIN-CONTAINING"/>
    <property type="match status" value="1"/>
</dbReference>
<dbReference type="EMBL" id="FRCP01000015">
    <property type="protein sequence ID" value="SHM71990.1"/>
    <property type="molecule type" value="Genomic_DNA"/>
</dbReference>
<dbReference type="InterPro" id="IPR000241">
    <property type="entry name" value="RlmKL-like_Mtase"/>
</dbReference>
<reference evidence="2 3" key="1">
    <citation type="submission" date="2016-11" db="EMBL/GenBank/DDBJ databases">
        <authorList>
            <person name="Jaros S."/>
            <person name="Januszkiewicz K."/>
            <person name="Wedrychowicz H."/>
        </authorList>
    </citation>
    <scope>NUCLEOTIDE SEQUENCE [LARGE SCALE GENOMIC DNA]</scope>
    <source>
        <strain evidence="2 3">DSM 15930</strain>
    </source>
</reference>
<evidence type="ECO:0000313" key="3">
    <source>
        <dbReference type="Proteomes" id="UP000184038"/>
    </source>
</evidence>
<organism evidence="2 3">
    <name type="scientific">Anaerosporobacter mobilis DSM 15930</name>
    <dbReference type="NCBI Taxonomy" id="1120996"/>
    <lineage>
        <taxon>Bacteria</taxon>
        <taxon>Bacillati</taxon>
        <taxon>Bacillota</taxon>
        <taxon>Clostridia</taxon>
        <taxon>Lachnospirales</taxon>
        <taxon>Lachnospiraceae</taxon>
        <taxon>Anaerosporobacter</taxon>
    </lineage>
</organism>
<evidence type="ECO:0000313" key="2">
    <source>
        <dbReference type="EMBL" id="SHM71990.1"/>
    </source>
</evidence>